<proteinExistence type="predicted"/>
<dbReference type="GeneID" id="37028140"/>
<dbReference type="PANTHER" id="PTHR38110:SF1">
    <property type="entry name" value="THIOESTERASE DOMAIN-CONTAINING PROTEIN"/>
    <property type="match status" value="1"/>
</dbReference>
<gene>
    <name evidence="3" type="ORF">BDZ90DRAFT_232597</name>
</gene>
<dbReference type="AlphaFoldDB" id="A0A316UP21"/>
<evidence type="ECO:0000313" key="4">
    <source>
        <dbReference type="Proteomes" id="UP000245884"/>
    </source>
</evidence>
<evidence type="ECO:0000259" key="2">
    <source>
        <dbReference type="Pfam" id="PF13622"/>
    </source>
</evidence>
<reference evidence="3 4" key="1">
    <citation type="journal article" date="2018" name="Mol. Biol. Evol.">
        <title>Broad Genomic Sampling Reveals a Smut Pathogenic Ancestry of the Fungal Clade Ustilaginomycotina.</title>
        <authorList>
            <person name="Kijpornyongpan T."/>
            <person name="Mondo S.J."/>
            <person name="Barry K."/>
            <person name="Sandor L."/>
            <person name="Lee J."/>
            <person name="Lipzen A."/>
            <person name="Pangilinan J."/>
            <person name="LaButti K."/>
            <person name="Hainaut M."/>
            <person name="Henrissat B."/>
            <person name="Grigoriev I.V."/>
            <person name="Spatafora J.W."/>
            <person name="Aime M.C."/>
        </authorList>
    </citation>
    <scope>NUCLEOTIDE SEQUENCE [LARGE SCALE GENOMIC DNA]</scope>
    <source>
        <strain evidence="3 4">MCA 5214</strain>
    </source>
</reference>
<dbReference type="InterPro" id="IPR052389">
    <property type="entry name" value="Sec_Metab_Biosynth-Assoc"/>
</dbReference>
<name>A0A316UP21_9BASI</name>
<evidence type="ECO:0000256" key="1">
    <source>
        <dbReference type="SAM" id="MobiDB-lite"/>
    </source>
</evidence>
<dbReference type="PANTHER" id="PTHR38110">
    <property type="entry name" value="CHROMOSOME 23, WHOLE GENOME SHOTGUN SEQUENCE"/>
    <property type="match status" value="1"/>
</dbReference>
<dbReference type="Pfam" id="PF13622">
    <property type="entry name" value="4HBT_3"/>
    <property type="match status" value="1"/>
</dbReference>
<dbReference type="InterPro" id="IPR029069">
    <property type="entry name" value="HotDog_dom_sf"/>
</dbReference>
<evidence type="ECO:0000313" key="3">
    <source>
        <dbReference type="EMBL" id="PWN27020.1"/>
    </source>
</evidence>
<feature type="domain" description="Acyl-CoA thioesterase-like N-terminal HotDog" evidence="2">
    <location>
        <begin position="30"/>
        <end position="118"/>
    </location>
</feature>
<dbReference type="InterPro" id="IPR042171">
    <property type="entry name" value="Acyl-CoA_hotdog"/>
</dbReference>
<dbReference type="InterPro" id="IPR049449">
    <property type="entry name" value="TesB_ACOT8-like_N"/>
</dbReference>
<protein>
    <recommendedName>
        <fullName evidence="2">Acyl-CoA thioesterase-like N-terminal HotDog domain-containing protein</fullName>
    </recommendedName>
</protein>
<dbReference type="OrthoDB" id="2532955at2759"/>
<dbReference type="STRING" id="1569628.A0A316UP21"/>
<sequence length="344" mass="38406">MAPLTSQELRLDSRNEHEDSATFSAPWNEIWTIGVSPQGGYSLSLMIQAAQAWVRLPSTHSHPTAAPHIDPLHVSATFVYPQSISKPLSIVVKPLKRGKGVTLAQVDLTQENTVVLTAKLYLTNFAARRGADPPIKGPSFPSHPCPLTKPGEVTSQSKHYGGKQVKFRELISMRRDDAFEERNKGKVAGAWFEITGDGERDGLADGKERGVGYHWLPIFCDMYLRPPEQRDLYPKGTAWWYPTLSLSIEYKRSLPQDVLLRRWGEVSWVDFTQDGQYDNSVQIWSHPADNHLLDPSMREEDGPQILAIARQVALSTPLGQQGGEKRRMQARSTSEQGEGKGAKL</sequence>
<organism evidence="3 4">
    <name type="scientific">Jaminaea rosea</name>
    <dbReference type="NCBI Taxonomy" id="1569628"/>
    <lineage>
        <taxon>Eukaryota</taxon>
        <taxon>Fungi</taxon>
        <taxon>Dikarya</taxon>
        <taxon>Basidiomycota</taxon>
        <taxon>Ustilaginomycotina</taxon>
        <taxon>Exobasidiomycetes</taxon>
        <taxon>Microstromatales</taxon>
        <taxon>Microstromatales incertae sedis</taxon>
        <taxon>Jaminaea</taxon>
    </lineage>
</organism>
<dbReference type="SUPFAM" id="SSF54637">
    <property type="entry name" value="Thioesterase/thiol ester dehydrase-isomerase"/>
    <property type="match status" value="1"/>
</dbReference>
<accession>A0A316UP21</accession>
<dbReference type="EMBL" id="KZ819669">
    <property type="protein sequence ID" value="PWN27020.1"/>
    <property type="molecule type" value="Genomic_DNA"/>
</dbReference>
<dbReference type="RefSeq" id="XP_025361632.1">
    <property type="nucleotide sequence ID" value="XM_025506317.1"/>
</dbReference>
<dbReference type="Proteomes" id="UP000245884">
    <property type="component" value="Unassembled WGS sequence"/>
</dbReference>
<dbReference type="Gene3D" id="2.40.160.210">
    <property type="entry name" value="Acyl-CoA thioesterase, double hotdog domain"/>
    <property type="match status" value="1"/>
</dbReference>
<keyword evidence="4" id="KW-1185">Reference proteome</keyword>
<feature type="region of interest" description="Disordered" evidence="1">
    <location>
        <begin position="316"/>
        <end position="344"/>
    </location>
</feature>